<feature type="region of interest" description="Disordered" evidence="2">
    <location>
        <begin position="711"/>
        <end position="789"/>
    </location>
</feature>
<feature type="compositionally biased region" description="Polar residues" evidence="2">
    <location>
        <begin position="367"/>
        <end position="381"/>
    </location>
</feature>
<feature type="compositionally biased region" description="Acidic residues" evidence="2">
    <location>
        <begin position="39"/>
        <end position="49"/>
    </location>
</feature>
<dbReference type="InterPro" id="IPR040256">
    <property type="entry name" value="At4g02000-like"/>
</dbReference>
<feature type="region of interest" description="Disordered" evidence="2">
    <location>
        <begin position="24"/>
        <end position="66"/>
    </location>
</feature>
<feature type="coiled-coil region" evidence="1">
    <location>
        <begin position="320"/>
        <end position="350"/>
    </location>
</feature>
<feature type="compositionally biased region" description="Basic and acidic residues" evidence="2">
    <location>
        <begin position="780"/>
        <end position="789"/>
    </location>
</feature>
<organism evidence="4 5">
    <name type="scientific">Buddleja alternifolia</name>
    <dbReference type="NCBI Taxonomy" id="168488"/>
    <lineage>
        <taxon>Eukaryota</taxon>
        <taxon>Viridiplantae</taxon>
        <taxon>Streptophyta</taxon>
        <taxon>Embryophyta</taxon>
        <taxon>Tracheophyta</taxon>
        <taxon>Spermatophyta</taxon>
        <taxon>Magnoliopsida</taxon>
        <taxon>eudicotyledons</taxon>
        <taxon>Gunneridae</taxon>
        <taxon>Pentapetalae</taxon>
        <taxon>asterids</taxon>
        <taxon>lamiids</taxon>
        <taxon>Lamiales</taxon>
        <taxon>Scrophulariaceae</taxon>
        <taxon>Buddlejeae</taxon>
        <taxon>Buddleja</taxon>
    </lineage>
</organism>
<dbReference type="EMBL" id="WHWC01000011">
    <property type="protein sequence ID" value="KAG8373327.1"/>
    <property type="molecule type" value="Genomic_DNA"/>
</dbReference>
<comment type="caution">
    <text evidence="4">The sequence shown here is derived from an EMBL/GenBank/DDBJ whole genome shotgun (WGS) entry which is preliminary data.</text>
</comment>
<feature type="compositionally biased region" description="Basic and acidic residues" evidence="2">
    <location>
        <begin position="50"/>
        <end position="66"/>
    </location>
</feature>
<evidence type="ECO:0000256" key="1">
    <source>
        <dbReference type="SAM" id="Coils"/>
    </source>
</evidence>
<dbReference type="Pfam" id="PF03004">
    <property type="entry name" value="Transposase_24"/>
    <property type="match status" value="1"/>
</dbReference>
<accession>A0AAV6WYM7</accession>
<dbReference type="Proteomes" id="UP000826271">
    <property type="component" value="Unassembled WGS sequence"/>
</dbReference>
<protein>
    <recommendedName>
        <fullName evidence="3">DUF4283 domain-containing protein</fullName>
    </recommendedName>
</protein>
<evidence type="ECO:0000313" key="5">
    <source>
        <dbReference type="Proteomes" id="UP000826271"/>
    </source>
</evidence>
<feature type="compositionally biased region" description="Basic and acidic residues" evidence="2">
    <location>
        <begin position="190"/>
        <end position="201"/>
    </location>
</feature>
<name>A0AAV6WYM7_9LAMI</name>
<feature type="region of interest" description="Disordered" evidence="2">
    <location>
        <begin position="809"/>
        <end position="832"/>
    </location>
</feature>
<evidence type="ECO:0000256" key="2">
    <source>
        <dbReference type="SAM" id="MobiDB-lite"/>
    </source>
</evidence>
<reference evidence="4" key="1">
    <citation type="submission" date="2019-10" db="EMBL/GenBank/DDBJ databases">
        <authorList>
            <person name="Zhang R."/>
            <person name="Pan Y."/>
            <person name="Wang J."/>
            <person name="Ma R."/>
            <person name="Yu S."/>
        </authorList>
    </citation>
    <scope>NUCLEOTIDE SEQUENCE</scope>
    <source>
        <strain evidence="4">LA-IB0</strain>
        <tissue evidence="4">Leaf</tissue>
    </source>
</reference>
<evidence type="ECO:0000313" key="4">
    <source>
        <dbReference type="EMBL" id="KAG8373327.1"/>
    </source>
</evidence>
<feature type="compositionally biased region" description="Polar residues" evidence="2">
    <location>
        <begin position="444"/>
        <end position="456"/>
    </location>
</feature>
<feature type="compositionally biased region" description="Basic and acidic residues" evidence="2">
    <location>
        <begin position="812"/>
        <end position="823"/>
    </location>
</feature>
<dbReference type="InterPro" id="IPR025558">
    <property type="entry name" value="DUF4283"/>
</dbReference>
<feature type="compositionally biased region" description="Acidic residues" evidence="2">
    <location>
        <begin position="752"/>
        <end position="768"/>
    </location>
</feature>
<dbReference type="AlphaFoldDB" id="A0AAV6WYM7"/>
<dbReference type="Pfam" id="PF14111">
    <property type="entry name" value="DUF4283"/>
    <property type="match status" value="1"/>
</dbReference>
<dbReference type="PANTHER" id="PTHR31286:SF179">
    <property type="entry name" value="RNASE H TYPE-1 DOMAIN-CONTAINING PROTEIN"/>
    <property type="match status" value="1"/>
</dbReference>
<proteinExistence type="predicted"/>
<feature type="compositionally biased region" description="Basic and acidic residues" evidence="2">
    <location>
        <begin position="25"/>
        <end position="38"/>
    </location>
</feature>
<evidence type="ECO:0000259" key="3">
    <source>
        <dbReference type="Pfam" id="PF14111"/>
    </source>
</evidence>
<feature type="domain" description="DUF4283" evidence="3">
    <location>
        <begin position="558"/>
        <end position="616"/>
    </location>
</feature>
<dbReference type="InterPro" id="IPR004252">
    <property type="entry name" value="Probable_transposase_24"/>
</dbReference>
<feature type="region of interest" description="Disordered" evidence="2">
    <location>
        <begin position="190"/>
        <end position="210"/>
    </location>
</feature>
<keyword evidence="5" id="KW-1185">Reference proteome</keyword>
<feature type="region of interest" description="Disordered" evidence="2">
    <location>
        <begin position="367"/>
        <end position="456"/>
    </location>
</feature>
<sequence>MSDRGRQSFMGMLTGRVTNLEDFESDFHSNVDGEREVAEEVAEEEEVEEEMHTQNDEHTSEQHEPVNLKTKDKIERDERGREILIIEGKSFVSVVASRCMLSDMRGWYTDVWPTFHKVPDTVKRYLFERFKQVYNIFKSYCSRSFFAEMMRLRTVKKSRSASPPDYMRQDIWDALWDIWDTDKFKKLQENNRKNRVSDRDGNGTVKSSAGTVPIPLHARRVANKNGGIPVPHEMVFNRCHRTNQGKGPFIDEKSKRTSTYTRLKENHPQSSGSAMLSQGSSTFIPEAWAEASGCPKNGRCYGFGNSYSASFTSCGTFPNNNSSPAEVQQLKEEMREIKREQQEIKTSLSEILSFIRACQANFSGQHFSPGQYSSSQHSAPSPGQYPPSALAGQYPPSAPAGQYPPSAPAGQYPPSAPAGQYPPSAPAGQYPPSAPAEQYPPSASAPNHSQYPATGSRQYLPIAPGYYPAPHPDYFMTLATQFHVPGHYQASSQHPAVHSQLPDQQRPKEADPTDPPGNTKTSYATALKTNTALEELAARMAKKAFIHGVDSQVIGKSTMINGLIKGFKIGVLDYKHVWIRLFDPNDYSRVWMKQTWYFDNYPMRVLKWTPDFDPKEESPIMPIWIKNFNLKPHWFHRKFLYHVASLIGTPIKLDEATTEIDNPVVARMCVEINVLERLPPDISIQVAEHVMPTKELDITQVQAQHKDLREILDRKHGKKPTVETEQEPLKMPPAKLDATKQPVEEFMSEAYREDEDSGDDSLSDEDNNSETFVQDTIPSSKEKGTYTEEARRCRELSLVTMDDNLTLGHEVSIPREGGERENFIDAENNSEP</sequence>
<keyword evidence="1" id="KW-0175">Coiled coil</keyword>
<feature type="region of interest" description="Disordered" evidence="2">
    <location>
        <begin position="488"/>
        <end position="523"/>
    </location>
</feature>
<dbReference type="PANTHER" id="PTHR31286">
    <property type="entry name" value="GLYCINE-RICH CELL WALL STRUCTURAL PROTEIN 1.8-LIKE"/>
    <property type="match status" value="1"/>
</dbReference>
<gene>
    <name evidence="4" type="ORF">BUALT_Bualt11G0012700</name>
</gene>